<evidence type="ECO:0000313" key="12">
    <source>
        <dbReference type="Proteomes" id="UP000319516"/>
    </source>
</evidence>
<proteinExistence type="predicted"/>
<dbReference type="InterPro" id="IPR050482">
    <property type="entry name" value="Sensor_HK_TwoCompSys"/>
</dbReference>
<reference evidence="11 12" key="1">
    <citation type="submission" date="2019-06" db="EMBL/GenBank/DDBJ databases">
        <title>Sequencing the genomes of 1000 actinobacteria strains.</title>
        <authorList>
            <person name="Klenk H.-P."/>
        </authorList>
    </citation>
    <scope>NUCLEOTIDE SEQUENCE [LARGE SCALE GENOMIC DNA]</scope>
    <source>
        <strain evidence="11 12">DSM 12335</strain>
    </source>
</reference>
<gene>
    <name evidence="11" type="ORF">FB467_0610</name>
</gene>
<dbReference type="EC" id="2.7.13.3" evidence="2"/>
<evidence type="ECO:0000259" key="10">
    <source>
        <dbReference type="Pfam" id="PF07730"/>
    </source>
</evidence>
<evidence type="ECO:0000256" key="2">
    <source>
        <dbReference type="ARBA" id="ARBA00012438"/>
    </source>
</evidence>
<accession>A0A542YN58</accession>
<dbReference type="InterPro" id="IPR036890">
    <property type="entry name" value="HATPase_C_sf"/>
</dbReference>
<evidence type="ECO:0000256" key="8">
    <source>
        <dbReference type="ARBA" id="ARBA00023012"/>
    </source>
</evidence>
<keyword evidence="7" id="KW-0067">ATP-binding</keyword>
<dbReference type="Pfam" id="PF07730">
    <property type="entry name" value="HisKA_3"/>
    <property type="match status" value="1"/>
</dbReference>
<dbReference type="GO" id="GO:0046983">
    <property type="term" value="F:protein dimerization activity"/>
    <property type="evidence" value="ECO:0007669"/>
    <property type="project" value="InterPro"/>
</dbReference>
<feature type="transmembrane region" description="Helical" evidence="9">
    <location>
        <begin position="149"/>
        <end position="167"/>
    </location>
</feature>
<keyword evidence="6 11" id="KW-0418">Kinase</keyword>
<dbReference type="RefSeq" id="WP_170230542.1">
    <property type="nucleotide sequence ID" value="NZ_BAAAIK010000003.1"/>
</dbReference>
<protein>
    <recommendedName>
        <fullName evidence="2">histidine kinase</fullName>
        <ecNumber evidence="2">2.7.13.3</ecNumber>
    </recommendedName>
</protein>
<dbReference type="InterPro" id="IPR011712">
    <property type="entry name" value="Sig_transdc_His_kin_sub3_dim/P"/>
</dbReference>
<keyword evidence="9" id="KW-1133">Transmembrane helix</keyword>
<keyword evidence="5" id="KW-0547">Nucleotide-binding</keyword>
<evidence type="ECO:0000256" key="6">
    <source>
        <dbReference type="ARBA" id="ARBA00022777"/>
    </source>
</evidence>
<evidence type="ECO:0000256" key="3">
    <source>
        <dbReference type="ARBA" id="ARBA00022553"/>
    </source>
</evidence>
<dbReference type="AlphaFoldDB" id="A0A542YN58"/>
<evidence type="ECO:0000256" key="9">
    <source>
        <dbReference type="SAM" id="Phobius"/>
    </source>
</evidence>
<name>A0A542YN58_9MICO</name>
<evidence type="ECO:0000313" key="11">
    <source>
        <dbReference type="EMBL" id="TQL49535.1"/>
    </source>
</evidence>
<dbReference type="Gene3D" id="1.20.5.1930">
    <property type="match status" value="1"/>
</dbReference>
<dbReference type="GO" id="GO:0016020">
    <property type="term" value="C:membrane"/>
    <property type="evidence" value="ECO:0007669"/>
    <property type="project" value="InterPro"/>
</dbReference>
<dbReference type="EMBL" id="VFOP01000001">
    <property type="protein sequence ID" value="TQL49535.1"/>
    <property type="molecule type" value="Genomic_DNA"/>
</dbReference>
<feature type="transmembrane region" description="Helical" evidence="9">
    <location>
        <begin position="123"/>
        <end position="142"/>
    </location>
</feature>
<feature type="transmembrane region" description="Helical" evidence="9">
    <location>
        <begin position="21"/>
        <end position="43"/>
    </location>
</feature>
<evidence type="ECO:0000256" key="4">
    <source>
        <dbReference type="ARBA" id="ARBA00022679"/>
    </source>
</evidence>
<keyword evidence="8" id="KW-0902">Two-component regulatory system</keyword>
<comment type="caution">
    <text evidence="11">The sequence shown here is derived from an EMBL/GenBank/DDBJ whole genome shotgun (WGS) entry which is preliminary data.</text>
</comment>
<sequence length="404" mass="43587">MDTPLSLWRRLRAEPRRRDAVDAAATAVLGLVLIPLGMVDVVGGASWSPPEWAQGRWWHAAPLLAGCVALLAKRRRPVTVTAVVVPLLAVDVYLGGSIGMYVVLVDALYCLVLHTRAEWVRPAIIAIGVPIAIAPVATFVVTGDSRATAFMLLQFFALLGTPAWWGLSVRQQAELASLERARAEDLERLSALRRTTAVREERNRMAQDLHDALSSNLSTIAIHSGAALRPGRSQIEESLVEIRAASVRALEDLREMILLLQTEQDQVSPAAHLADLATLVDSARSTGLRVTVDGDPAELPPLPSVVDHAAYRILQESLANATKHAPGGQVVVGVREDGRRLSLEVSCRCPDGRVGSFTGSGMGLRTMRDRATTLGGTFEAGWSAEDERVWVVSAALPLKEVVVR</sequence>
<dbReference type="SUPFAM" id="SSF55874">
    <property type="entry name" value="ATPase domain of HSP90 chaperone/DNA topoisomerase II/histidine kinase"/>
    <property type="match status" value="1"/>
</dbReference>
<evidence type="ECO:0000256" key="1">
    <source>
        <dbReference type="ARBA" id="ARBA00000085"/>
    </source>
</evidence>
<comment type="catalytic activity">
    <reaction evidence="1">
        <text>ATP + protein L-histidine = ADP + protein N-phospho-L-histidine.</text>
        <dbReference type="EC" id="2.7.13.3"/>
    </reaction>
</comment>
<feature type="transmembrane region" description="Helical" evidence="9">
    <location>
        <begin position="55"/>
        <end position="72"/>
    </location>
</feature>
<keyword evidence="9" id="KW-0812">Transmembrane</keyword>
<feature type="transmembrane region" description="Helical" evidence="9">
    <location>
        <begin position="79"/>
        <end position="103"/>
    </location>
</feature>
<dbReference type="GO" id="GO:0005524">
    <property type="term" value="F:ATP binding"/>
    <property type="evidence" value="ECO:0007669"/>
    <property type="project" value="UniProtKB-KW"/>
</dbReference>
<keyword evidence="4" id="KW-0808">Transferase</keyword>
<feature type="domain" description="Signal transduction histidine kinase subgroup 3 dimerisation and phosphoacceptor" evidence="10">
    <location>
        <begin position="201"/>
        <end position="263"/>
    </location>
</feature>
<evidence type="ECO:0000256" key="5">
    <source>
        <dbReference type="ARBA" id="ARBA00022741"/>
    </source>
</evidence>
<dbReference type="Gene3D" id="3.30.565.10">
    <property type="entry name" value="Histidine kinase-like ATPase, C-terminal domain"/>
    <property type="match status" value="1"/>
</dbReference>
<evidence type="ECO:0000256" key="7">
    <source>
        <dbReference type="ARBA" id="ARBA00022840"/>
    </source>
</evidence>
<dbReference type="PANTHER" id="PTHR24421">
    <property type="entry name" value="NITRATE/NITRITE SENSOR PROTEIN NARX-RELATED"/>
    <property type="match status" value="1"/>
</dbReference>
<keyword evidence="9" id="KW-0472">Membrane</keyword>
<dbReference type="CDD" id="cd16917">
    <property type="entry name" value="HATPase_UhpB-NarQ-NarX-like"/>
    <property type="match status" value="1"/>
</dbReference>
<keyword evidence="3" id="KW-0597">Phosphoprotein</keyword>
<dbReference type="GO" id="GO:0000155">
    <property type="term" value="F:phosphorelay sensor kinase activity"/>
    <property type="evidence" value="ECO:0007669"/>
    <property type="project" value="InterPro"/>
</dbReference>
<organism evidence="11 12">
    <name type="scientific">Ornithinicoccus hortensis</name>
    <dbReference type="NCBI Taxonomy" id="82346"/>
    <lineage>
        <taxon>Bacteria</taxon>
        <taxon>Bacillati</taxon>
        <taxon>Actinomycetota</taxon>
        <taxon>Actinomycetes</taxon>
        <taxon>Micrococcales</taxon>
        <taxon>Intrasporangiaceae</taxon>
        <taxon>Ornithinicoccus</taxon>
    </lineage>
</organism>
<dbReference type="Proteomes" id="UP000319516">
    <property type="component" value="Unassembled WGS sequence"/>
</dbReference>
<keyword evidence="12" id="KW-1185">Reference proteome</keyword>
<dbReference type="PANTHER" id="PTHR24421:SF10">
    <property type="entry name" value="NITRATE_NITRITE SENSOR PROTEIN NARQ"/>
    <property type="match status" value="1"/>
</dbReference>